<keyword evidence="1" id="KW-0732">Signal</keyword>
<reference evidence="2 3" key="1">
    <citation type="submission" date="2019-12" db="EMBL/GenBank/DDBJ databases">
        <title>Comparative genomics gives insights into the taxonomy of the Azoarcus-Aromatoleum group and reveals separate origins of nif in the plant-associated Azoarcus and non-plant-associated Aromatoleum sub-groups.</title>
        <authorList>
            <person name="Lafos M."/>
            <person name="Maluk M."/>
            <person name="Batista M."/>
            <person name="Junghare M."/>
            <person name="Carmona M."/>
            <person name="Faoro H."/>
            <person name="Cruz L.M."/>
            <person name="Battistoni F."/>
            <person name="De Souza E."/>
            <person name="Pedrosa F."/>
            <person name="Chen W.-M."/>
            <person name="Poole P.S."/>
            <person name="Dixon R.A."/>
            <person name="James E.K."/>
        </authorList>
    </citation>
    <scope>NUCLEOTIDE SEQUENCE [LARGE SCALE GENOMIC DNA]</scope>
    <source>
        <strain evidence="2 3">22Lin</strain>
    </source>
</reference>
<proteinExistence type="predicted"/>
<protein>
    <submittedName>
        <fullName evidence="2">Uncharacterized protein</fullName>
    </submittedName>
</protein>
<dbReference type="EMBL" id="WTVQ01000009">
    <property type="protein sequence ID" value="NMG74548.1"/>
    <property type="molecule type" value="Genomic_DNA"/>
</dbReference>
<gene>
    <name evidence="2" type="ORF">GPA25_07215</name>
</gene>
<keyword evidence="3" id="KW-1185">Reference proteome</keyword>
<evidence type="ECO:0000313" key="3">
    <source>
        <dbReference type="Proteomes" id="UP000648984"/>
    </source>
</evidence>
<feature type="signal peptide" evidence="1">
    <location>
        <begin position="1"/>
        <end position="22"/>
    </location>
</feature>
<evidence type="ECO:0000313" key="2">
    <source>
        <dbReference type="EMBL" id="NMG74548.1"/>
    </source>
</evidence>
<name>A0ABX1Q9A7_9RHOO</name>
<dbReference type="Proteomes" id="UP000648984">
    <property type="component" value="Unassembled WGS sequence"/>
</dbReference>
<organism evidence="2 3">
    <name type="scientific">Aromatoleum diolicum</name>
    <dbReference type="NCBI Taxonomy" id="75796"/>
    <lineage>
        <taxon>Bacteria</taxon>
        <taxon>Pseudomonadati</taxon>
        <taxon>Pseudomonadota</taxon>
        <taxon>Betaproteobacteria</taxon>
        <taxon>Rhodocyclales</taxon>
        <taxon>Rhodocyclaceae</taxon>
        <taxon>Aromatoleum</taxon>
    </lineage>
</organism>
<feature type="chain" id="PRO_5047308293" evidence="1">
    <location>
        <begin position="23"/>
        <end position="178"/>
    </location>
</feature>
<evidence type="ECO:0000256" key="1">
    <source>
        <dbReference type="SAM" id="SignalP"/>
    </source>
</evidence>
<accession>A0ABX1Q9A7</accession>
<sequence>MRSSAAAVALAALALVPGAASADERPCEAPGKLVPIAGKILNNSLGPGDTLGTLQGTLAGSKKLKCGIHGKAFLNPDGSFGGFTHSVVCDDTLQAENAVDSIHSQVISISRFDGLPNFGSCGIPGMDLQYGSFREISDPQAGRGQFSPTGGGRLYIEGTINCAGAVDMSFTGHVCLVR</sequence>
<comment type="caution">
    <text evidence="2">The sequence shown here is derived from an EMBL/GenBank/DDBJ whole genome shotgun (WGS) entry which is preliminary data.</text>
</comment>